<sequence length="340" mass="38625">MLQFEIDQLSTHQADTMREFILLCEHLDTRPVQNSNLKGSIIPNKVAGDVPLAPSAKNISTVNSNMPISESKDKEKSRENEATSSSSAKAEKIISGKPESKTNQSPSGTKVFSSFQVGKQHPKEEEYLAFTRYIYNLPEESGETYGVLGITSLFPRISIFPNGIPGFTAQLFEFGYLDRVYTKPNLKELSKLPTRLFEAIKNFAQGNGVYCRFYSISMECQDLQAYYPTLNYVSVEKIKDFNVKATGVDKKLPHLNKKWIQTRRALGIKALYAILTRFFKEDYKVIDQDSDWVLITKGKGKSKELKERILDIELHRLGATEETWKLACKMLDHDHAHTHT</sequence>
<gene>
    <name evidence="2" type="ORF">KY290_027592</name>
</gene>
<comment type="caution">
    <text evidence="2">The sequence shown here is derived from an EMBL/GenBank/DDBJ whole genome shotgun (WGS) entry which is preliminary data.</text>
</comment>
<accession>A0ABQ7UIS1</accession>
<feature type="compositionally biased region" description="Basic and acidic residues" evidence="1">
    <location>
        <begin position="70"/>
        <end position="81"/>
    </location>
</feature>
<feature type="region of interest" description="Disordered" evidence="1">
    <location>
        <begin position="55"/>
        <end position="116"/>
    </location>
</feature>
<proteinExistence type="predicted"/>
<feature type="compositionally biased region" description="Polar residues" evidence="1">
    <location>
        <begin position="57"/>
        <end position="68"/>
    </location>
</feature>
<dbReference type="EMBL" id="JAIVGD010000019">
    <property type="protein sequence ID" value="KAH0748360.1"/>
    <property type="molecule type" value="Genomic_DNA"/>
</dbReference>
<keyword evidence="3" id="KW-1185">Reference proteome</keyword>
<organism evidence="2 3">
    <name type="scientific">Solanum tuberosum</name>
    <name type="common">Potato</name>
    <dbReference type="NCBI Taxonomy" id="4113"/>
    <lineage>
        <taxon>Eukaryota</taxon>
        <taxon>Viridiplantae</taxon>
        <taxon>Streptophyta</taxon>
        <taxon>Embryophyta</taxon>
        <taxon>Tracheophyta</taxon>
        <taxon>Spermatophyta</taxon>
        <taxon>Magnoliopsida</taxon>
        <taxon>eudicotyledons</taxon>
        <taxon>Gunneridae</taxon>
        <taxon>Pentapetalae</taxon>
        <taxon>asterids</taxon>
        <taxon>lamiids</taxon>
        <taxon>Solanales</taxon>
        <taxon>Solanaceae</taxon>
        <taxon>Solanoideae</taxon>
        <taxon>Solaneae</taxon>
        <taxon>Solanum</taxon>
    </lineage>
</organism>
<evidence type="ECO:0000313" key="2">
    <source>
        <dbReference type="EMBL" id="KAH0748360.1"/>
    </source>
</evidence>
<reference evidence="2 3" key="1">
    <citation type="journal article" date="2021" name="bioRxiv">
        <title>Chromosome-scale and haplotype-resolved genome assembly of a tetraploid potato cultivar.</title>
        <authorList>
            <person name="Sun H."/>
            <person name="Jiao W.-B."/>
            <person name="Krause K."/>
            <person name="Campoy J.A."/>
            <person name="Goel M."/>
            <person name="Folz-Donahue K."/>
            <person name="Kukat C."/>
            <person name="Huettel B."/>
            <person name="Schneeberger K."/>
        </authorList>
    </citation>
    <scope>NUCLEOTIDE SEQUENCE [LARGE SCALE GENOMIC DNA]</scope>
    <source>
        <strain evidence="2">SolTubOtavaFocal</strain>
        <tissue evidence="2">Leaves</tissue>
    </source>
</reference>
<protein>
    <recommendedName>
        <fullName evidence="4">Ulp1 protease family, C-terminal catalytic domain containing protein</fullName>
    </recommendedName>
</protein>
<feature type="compositionally biased region" description="Polar residues" evidence="1">
    <location>
        <begin position="101"/>
        <end position="116"/>
    </location>
</feature>
<dbReference type="Proteomes" id="UP000826656">
    <property type="component" value="Unassembled WGS sequence"/>
</dbReference>
<evidence type="ECO:0008006" key="4">
    <source>
        <dbReference type="Google" id="ProtNLM"/>
    </source>
</evidence>
<feature type="compositionally biased region" description="Basic and acidic residues" evidence="1">
    <location>
        <begin position="89"/>
        <end position="100"/>
    </location>
</feature>
<evidence type="ECO:0000313" key="3">
    <source>
        <dbReference type="Proteomes" id="UP000826656"/>
    </source>
</evidence>
<name>A0ABQ7UIS1_SOLTU</name>
<evidence type="ECO:0000256" key="1">
    <source>
        <dbReference type="SAM" id="MobiDB-lite"/>
    </source>
</evidence>